<dbReference type="PANTHER" id="PTHR43740">
    <property type="entry name" value="LEUCYL-TRNA SYNTHETASE"/>
    <property type="match status" value="1"/>
</dbReference>
<feature type="domain" description="Methionyl/Valyl/Leucyl/Isoleucyl-tRNA synthetase anticodon-binding" evidence="12">
    <location>
        <begin position="751"/>
        <end position="862"/>
    </location>
</feature>
<dbReference type="InterPro" id="IPR013155">
    <property type="entry name" value="M/V/L/I-tRNA-synth_anticd-bd"/>
</dbReference>
<evidence type="ECO:0000256" key="2">
    <source>
        <dbReference type="ARBA" id="ARBA00022490"/>
    </source>
</evidence>
<comment type="subcellular location">
    <subcellularLocation>
        <location evidence="9">Cytoplasm</location>
    </subcellularLocation>
</comment>
<dbReference type="GO" id="GO:0004823">
    <property type="term" value="F:leucine-tRNA ligase activity"/>
    <property type="evidence" value="ECO:0007669"/>
    <property type="project" value="UniProtKB-UniRule"/>
</dbReference>
<comment type="catalytic activity">
    <reaction evidence="8 9">
        <text>tRNA(Leu) + L-leucine + ATP = L-leucyl-tRNA(Leu) + AMP + diphosphate</text>
        <dbReference type="Rhea" id="RHEA:11688"/>
        <dbReference type="Rhea" id="RHEA-COMP:9613"/>
        <dbReference type="Rhea" id="RHEA-COMP:9622"/>
        <dbReference type="ChEBI" id="CHEBI:30616"/>
        <dbReference type="ChEBI" id="CHEBI:33019"/>
        <dbReference type="ChEBI" id="CHEBI:57427"/>
        <dbReference type="ChEBI" id="CHEBI:78442"/>
        <dbReference type="ChEBI" id="CHEBI:78494"/>
        <dbReference type="ChEBI" id="CHEBI:456215"/>
        <dbReference type="EC" id="6.1.1.4"/>
    </reaction>
</comment>
<dbReference type="PRINTS" id="PR00985">
    <property type="entry name" value="TRNASYNTHLEU"/>
</dbReference>
<dbReference type="Gene3D" id="1.10.730.10">
    <property type="entry name" value="Isoleucyl-tRNA Synthetase, Domain 1"/>
    <property type="match status" value="1"/>
</dbReference>
<evidence type="ECO:0000259" key="13">
    <source>
        <dbReference type="Pfam" id="PF09334"/>
    </source>
</evidence>
<keyword evidence="7 9" id="KW-0030">Aminoacyl-tRNA synthetase</keyword>
<comment type="caution">
    <text evidence="9">Lacks conserved residue(s) required for the propagation of feature annotation.</text>
</comment>
<evidence type="ECO:0000256" key="5">
    <source>
        <dbReference type="ARBA" id="ARBA00022840"/>
    </source>
</evidence>
<dbReference type="InterPro" id="IPR009080">
    <property type="entry name" value="tRNAsynth_Ia_anticodon-bd"/>
</dbReference>
<dbReference type="Pfam" id="PF09334">
    <property type="entry name" value="tRNA-synt_1g"/>
    <property type="match status" value="1"/>
</dbReference>
<dbReference type="EMBL" id="MHNF01000049">
    <property type="protein sequence ID" value="OGZ39671.1"/>
    <property type="molecule type" value="Genomic_DNA"/>
</dbReference>
<keyword evidence="4 9" id="KW-0547">Nucleotide-binding</keyword>
<evidence type="ECO:0000259" key="14">
    <source>
        <dbReference type="Pfam" id="PF13603"/>
    </source>
</evidence>
<protein>
    <recommendedName>
        <fullName evidence="9">Leucine--tRNA ligase</fullName>
        <ecNumber evidence="9">6.1.1.4</ecNumber>
    </recommendedName>
    <alternativeName>
        <fullName evidence="9">Leucyl-tRNA synthetase</fullName>
        <shortName evidence="9">LeuRS</shortName>
    </alternativeName>
</protein>
<evidence type="ECO:0000256" key="6">
    <source>
        <dbReference type="ARBA" id="ARBA00022917"/>
    </source>
</evidence>
<name>A0A1G2FQ73_9BACT</name>
<evidence type="ECO:0000256" key="9">
    <source>
        <dbReference type="HAMAP-Rule" id="MF_00049"/>
    </source>
</evidence>
<evidence type="ECO:0000256" key="1">
    <source>
        <dbReference type="ARBA" id="ARBA00005594"/>
    </source>
</evidence>
<dbReference type="SUPFAM" id="SSF52374">
    <property type="entry name" value="Nucleotidylyl transferase"/>
    <property type="match status" value="1"/>
</dbReference>
<keyword evidence="3 9" id="KW-0436">Ligase</keyword>
<feature type="binding site" evidence="9">
    <location>
        <position position="674"/>
    </location>
    <ligand>
        <name>ATP</name>
        <dbReference type="ChEBI" id="CHEBI:30616"/>
    </ligand>
</feature>
<dbReference type="Gene3D" id="3.40.50.620">
    <property type="entry name" value="HUPs"/>
    <property type="match status" value="2"/>
</dbReference>
<dbReference type="Proteomes" id="UP000177126">
    <property type="component" value="Unassembled WGS sequence"/>
</dbReference>
<feature type="domain" description="Aminoacyl-tRNA synthetase class Ia" evidence="11">
    <location>
        <begin position="509"/>
        <end position="697"/>
    </location>
</feature>
<keyword evidence="2 9" id="KW-0963">Cytoplasm</keyword>
<dbReference type="InterPro" id="IPR015413">
    <property type="entry name" value="Methionyl/Leucyl_tRNA_Synth"/>
</dbReference>
<evidence type="ECO:0000256" key="8">
    <source>
        <dbReference type="ARBA" id="ARBA00047469"/>
    </source>
</evidence>
<dbReference type="InterPro" id="IPR002300">
    <property type="entry name" value="aa-tRNA-synth_Ia"/>
</dbReference>
<dbReference type="FunFam" id="3.40.50.620:FF:000056">
    <property type="entry name" value="Leucine--tRNA ligase"/>
    <property type="match status" value="1"/>
</dbReference>
<dbReference type="Pfam" id="PF13603">
    <property type="entry name" value="tRNA-synt_1_2"/>
    <property type="match status" value="1"/>
</dbReference>
<keyword evidence="5 9" id="KW-0067">ATP-binding</keyword>
<dbReference type="FunFam" id="3.40.50.620:FF:000003">
    <property type="entry name" value="Leucine--tRNA ligase"/>
    <property type="match status" value="1"/>
</dbReference>
<evidence type="ECO:0000256" key="7">
    <source>
        <dbReference type="ARBA" id="ARBA00023146"/>
    </source>
</evidence>
<keyword evidence="6 9" id="KW-0648">Protein biosynthesis</keyword>
<evidence type="ECO:0000259" key="12">
    <source>
        <dbReference type="Pfam" id="PF08264"/>
    </source>
</evidence>
<gene>
    <name evidence="9" type="primary">leuS</name>
    <name evidence="15" type="ORF">A3B04_01475</name>
</gene>
<evidence type="ECO:0000259" key="11">
    <source>
        <dbReference type="Pfam" id="PF00133"/>
    </source>
</evidence>
<dbReference type="InterPro" id="IPR009008">
    <property type="entry name" value="Val/Leu/Ile-tRNA-synth_edit"/>
</dbReference>
<dbReference type="InterPro" id="IPR014729">
    <property type="entry name" value="Rossmann-like_a/b/a_fold"/>
</dbReference>
<dbReference type="FunFam" id="1.10.730.10:FF:000011">
    <property type="entry name" value="Leucine--tRNA ligase chloroplastic/mitochondrial"/>
    <property type="match status" value="1"/>
</dbReference>
<sequence length="898" mass="102459">MKYDHHKIEAKWQKYWAGHPELMAADDKSDKPKQYILDMFPYPSGDGLHIGHVEGYTASDIMSRYLRMRGKNVLHPQGWDAFGLPAENFAIKTKVHPAETTKKAIVNFKKQMDMMGFSYDWSREINSSDTAYYKWTQWFFLLLYKNGLAYKKKGKVNWCASCQTVLANEQAEGGVCERCGKEVAQKDLEQWYFKITDFIEDGGKTSGLLSGLDKIDWPESTRAAQRNWIGKSEGAQFRMEVIASEAKQSRGSVANNEIAASPTTPRNDIFLEVFTTRLDTVFGMTFALIAPEHELVQKLKPQITNWDEVEKYIVQTKKKTDLQRQTEAKEKTGKELQGIKVINPFTKEAIPLFASDFVLAQYGTGAVMAVPAHDTRDFEFAKKFNLPIVFVIQSGVRYALDLSRLNIEIVGKIIKKYSNLGVGLIDDKELFAPNETIAFSFFEELGIGRESKSFSPDRHIFSEDEAYTGVGILKNSGEFDELYSQDAKERIVELLEKEGIGKKVINYKLRDWLVSRQRYWGAPIPIIYCNKCGEVSVPEKDLPVELPTDVDFMPTGESPLAKSESFQNVKCPECGTPARREADTMDTFVCSSWYHFRYADNKNSKEFASKEMLKKWLPVDIYVGGAEHVVLHLLYARFFTKVLHKLGYIEFDEPFLKLRHQGIILAEDGNKMSKSKGNVVNPDDVVKEYGADALRMFEMFMGPLEDAKPWNTKGIVGIKRFLEKTWKIYQKAELLDCGKGCKDAPEGMPQLLHKTIKKVTEDIENLRFNTAISQMMIFMNFVAQFNKMPRHAAEAFLILLAPFAPHMAEELWASLENKDSIFKAKWPEYNPELIKEDTFQMPVQINGKVRAILTVPADISEEEAKKLSMSDINIIKWLEGKEPKKVIFVKGRLVNIVV</sequence>
<feature type="domain" description="Leucyl-tRNA synthetase editing" evidence="14">
    <location>
        <begin position="226"/>
        <end position="395"/>
    </location>
</feature>
<feature type="short sequence motif" description="'KMSKS' region" evidence="9">
    <location>
        <begin position="671"/>
        <end position="675"/>
    </location>
</feature>
<dbReference type="CDD" id="cd07958">
    <property type="entry name" value="Anticodon_Ia_Leu_BEm"/>
    <property type="match status" value="1"/>
</dbReference>
<reference evidence="15 16" key="1">
    <citation type="journal article" date="2016" name="Nat. Commun.">
        <title>Thousands of microbial genomes shed light on interconnected biogeochemical processes in an aquifer system.</title>
        <authorList>
            <person name="Anantharaman K."/>
            <person name="Brown C.T."/>
            <person name="Hug L.A."/>
            <person name="Sharon I."/>
            <person name="Castelle C.J."/>
            <person name="Probst A.J."/>
            <person name="Thomas B.C."/>
            <person name="Singh A."/>
            <person name="Wilkins M.J."/>
            <person name="Karaoz U."/>
            <person name="Brodie E.L."/>
            <person name="Williams K.H."/>
            <person name="Hubbard S.S."/>
            <person name="Banfield J.F."/>
        </authorList>
    </citation>
    <scope>NUCLEOTIDE SEQUENCE [LARGE SCALE GENOMIC DNA]</scope>
</reference>
<evidence type="ECO:0000256" key="3">
    <source>
        <dbReference type="ARBA" id="ARBA00022598"/>
    </source>
</evidence>
<comment type="similarity">
    <text evidence="1 9 10">Belongs to the class-I aminoacyl-tRNA synthetase family.</text>
</comment>
<dbReference type="EC" id="6.1.1.4" evidence="9"/>
<evidence type="ECO:0000256" key="10">
    <source>
        <dbReference type="RuleBase" id="RU363035"/>
    </source>
</evidence>
<organism evidence="15 16">
    <name type="scientific">Candidatus Portnoybacteria bacterium RIFCSPLOWO2_02_FULL_39_11</name>
    <dbReference type="NCBI Taxonomy" id="1802001"/>
    <lineage>
        <taxon>Bacteria</taxon>
        <taxon>Candidatus Portnoyibacteriota</taxon>
    </lineage>
</organism>
<dbReference type="InterPro" id="IPR002302">
    <property type="entry name" value="Leu-tRNA-ligase"/>
</dbReference>
<dbReference type="Pfam" id="PF00133">
    <property type="entry name" value="tRNA-synt_1"/>
    <property type="match status" value="1"/>
</dbReference>
<dbReference type="PROSITE" id="PS00178">
    <property type="entry name" value="AA_TRNA_LIGASE_I"/>
    <property type="match status" value="1"/>
</dbReference>
<dbReference type="SUPFAM" id="SSF50677">
    <property type="entry name" value="ValRS/IleRS/LeuRS editing domain"/>
    <property type="match status" value="1"/>
</dbReference>
<dbReference type="GO" id="GO:0005524">
    <property type="term" value="F:ATP binding"/>
    <property type="evidence" value="ECO:0007669"/>
    <property type="project" value="UniProtKB-UniRule"/>
</dbReference>
<accession>A0A1G2FQ73</accession>
<dbReference type="GO" id="GO:0006429">
    <property type="term" value="P:leucyl-tRNA aminoacylation"/>
    <property type="evidence" value="ECO:0007669"/>
    <property type="project" value="UniProtKB-UniRule"/>
</dbReference>
<dbReference type="InterPro" id="IPR025709">
    <property type="entry name" value="Leu_tRNA-synth_edit"/>
</dbReference>
<feature type="domain" description="Methionyl/Leucyl tRNA synthetase" evidence="13">
    <location>
        <begin position="40"/>
        <end position="187"/>
    </location>
</feature>
<dbReference type="AlphaFoldDB" id="A0A1G2FQ73"/>
<dbReference type="Pfam" id="PF08264">
    <property type="entry name" value="Anticodon_1"/>
    <property type="match status" value="1"/>
</dbReference>
<evidence type="ECO:0000313" key="16">
    <source>
        <dbReference type="Proteomes" id="UP000177126"/>
    </source>
</evidence>
<dbReference type="GO" id="GO:0005829">
    <property type="term" value="C:cytosol"/>
    <property type="evidence" value="ECO:0007669"/>
    <property type="project" value="TreeGrafter"/>
</dbReference>
<dbReference type="HAMAP" id="MF_00049_B">
    <property type="entry name" value="Leu_tRNA_synth_B"/>
    <property type="match status" value="1"/>
</dbReference>
<comment type="caution">
    <text evidence="15">The sequence shown here is derived from an EMBL/GenBank/DDBJ whole genome shotgun (WGS) entry which is preliminary data.</text>
</comment>
<evidence type="ECO:0000256" key="4">
    <source>
        <dbReference type="ARBA" id="ARBA00022741"/>
    </source>
</evidence>
<dbReference type="PANTHER" id="PTHR43740:SF2">
    <property type="entry name" value="LEUCINE--TRNA LIGASE, MITOCHONDRIAL"/>
    <property type="match status" value="1"/>
</dbReference>
<dbReference type="GO" id="GO:0002161">
    <property type="term" value="F:aminoacyl-tRNA deacylase activity"/>
    <property type="evidence" value="ECO:0007669"/>
    <property type="project" value="InterPro"/>
</dbReference>
<dbReference type="InterPro" id="IPR001412">
    <property type="entry name" value="aa-tRNA-synth_I_CS"/>
</dbReference>
<dbReference type="SUPFAM" id="SSF47323">
    <property type="entry name" value="Anticodon-binding domain of a subclass of class I aminoacyl-tRNA synthetases"/>
    <property type="match status" value="1"/>
</dbReference>
<proteinExistence type="inferred from homology"/>
<evidence type="ECO:0000313" key="15">
    <source>
        <dbReference type="EMBL" id="OGZ39671.1"/>
    </source>
</evidence>